<dbReference type="Proteomes" id="UP001222325">
    <property type="component" value="Unassembled WGS sequence"/>
</dbReference>
<evidence type="ECO:0000313" key="1">
    <source>
        <dbReference type="EMBL" id="KAJ7095162.1"/>
    </source>
</evidence>
<evidence type="ECO:0000313" key="2">
    <source>
        <dbReference type="Proteomes" id="UP001222325"/>
    </source>
</evidence>
<accession>A0AAD6U8H3</accession>
<dbReference type="Gene3D" id="3.80.10.10">
    <property type="entry name" value="Ribonuclease Inhibitor"/>
    <property type="match status" value="1"/>
</dbReference>
<dbReference type="AlphaFoldDB" id="A0AAD6U8H3"/>
<proteinExistence type="predicted"/>
<protein>
    <recommendedName>
        <fullName evidence="3">F-box domain-containing protein</fullName>
    </recommendedName>
</protein>
<reference evidence="1" key="1">
    <citation type="submission" date="2023-03" db="EMBL/GenBank/DDBJ databases">
        <title>Massive genome expansion in bonnet fungi (Mycena s.s.) driven by repeated elements and novel gene families across ecological guilds.</title>
        <authorList>
            <consortium name="Lawrence Berkeley National Laboratory"/>
            <person name="Harder C.B."/>
            <person name="Miyauchi S."/>
            <person name="Viragh M."/>
            <person name="Kuo A."/>
            <person name="Thoen E."/>
            <person name="Andreopoulos B."/>
            <person name="Lu D."/>
            <person name="Skrede I."/>
            <person name="Drula E."/>
            <person name="Henrissat B."/>
            <person name="Morin E."/>
            <person name="Kohler A."/>
            <person name="Barry K."/>
            <person name="LaButti K."/>
            <person name="Morin E."/>
            <person name="Salamov A."/>
            <person name="Lipzen A."/>
            <person name="Mereny Z."/>
            <person name="Hegedus B."/>
            <person name="Baldrian P."/>
            <person name="Stursova M."/>
            <person name="Weitz H."/>
            <person name="Taylor A."/>
            <person name="Grigoriev I.V."/>
            <person name="Nagy L.G."/>
            <person name="Martin F."/>
            <person name="Kauserud H."/>
        </authorList>
    </citation>
    <scope>NUCLEOTIDE SEQUENCE</scope>
    <source>
        <strain evidence="1">CBHHK173m</strain>
    </source>
</reference>
<organism evidence="1 2">
    <name type="scientific">Mycena belliarum</name>
    <dbReference type="NCBI Taxonomy" id="1033014"/>
    <lineage>
        <taxon>Eukaryota</taxon>
        <taxon>Fungi</taxon>
        <taxon>Dikarya</taxon>
        <taxon>Basidiomycota</taxon>
        <taxon>Agaricomycotina</taxon>
        <taxon>Agaricomycetes</taxon>
        <taxon>Agaricomycetidae</taxon>
        <taxon>Agaricales</taxon>
        <taxon>Marasmiineae</taxon>
        <taxon>Mycenaceae</taxon>
        <taxon>Mycena</taxon>
    </lineage>
</organism>
<sequence>MSPYIYREFASPIRPFLHTNFVPTDTQHNEIRVFLDESLKNVREMDAEISRLGAQMAHLIEQRENMCNDIDAHQAMITPVRRLPRDILQEIFVACLPTDRNSVITPLDAPMLLGQICSPWRTIALTTPCLWSTLHVVIPGTAEKIARVSETIKVWLSRSGALPLSITVVLSRTFNDTISPSAIFATLSTFARRWNNIQFLFALASNSLMESLALLRTEDVPLLEQILVCSWVKDIPADTADSLVPLPFLDTPSLRGASINFFGHASPLPTEWNSITELHLNTGNRSGRSLGFMTADGGHMGATTYLSPQLALDVLRRCPNLTTVSLEITHEYSETAVLPSPDPSRFGPAITLSNLKYFSVSFAHRRPHDAFFNTLILPELEVFEFTGCVGKTRAPFFSLLKRSGALTELTLSLRRFRLSPILECLKITPDISKLKLSNLESPGWGRWFTDDNASAPQPHEELLTLLSNDTDLVCPRLTSVEFDGCTLFSDDGLLKFLKRRLGNEDGTVPLQKFGAVFSRQRELDVKTELKPFVGPGVTITLCYTPSYVPPPPQPYSPWEGIGPGPIPYFNHDNPWSNRYDY</sequence>
<dbReference type="EMBL" id="JARJCN010000013">
    <property type="protein sequence ID" value="KAJ7095162.1"/>
    <property type="molecule type" value="Genomic_DNA"/>
</dbReference>
<dbReference type="SUPFAM" id="SSF52047">
    <property type="entry name" value="RNI-like"/>
    <property type="match status" value="1"/>
</dbReference>
<gene>
    <name evidence="1" type="ORF">B0H15DRAFT_94819</name>
</gene>
<dbReference type="InterPro" id="IPR032675">
    <property type="entry name" value="LRR_dom_sf"/>
</dbReference>
<comment type="caution">
    <text evidence="1">The sequence shown here is derived from an EMBL/GenBank/DDBJ whole genome shotgun (WGS) entry which is preliminary data.</text>
</comment>
<evidence type="ECO:0008006" key="3">
    <source>
        <dbReference type="Google" id="ProtNLM"/>
    </source>
</evidence>
<keyword evidence="2" id="KW-1185">Reference proteome</keyword>
<name>A0AAD6U8H3_9AGAR</name>